<dbReference type="Proteomes" id="UP001234989">
    <property type="component" value="Chromosome 10"/>
</dbReference>
<dbReference type="PANTHER" id="PTHR10742:SF260">
    <property type="entry name" value="PROTEIN FLOWERING LOCUS D"/>
    <property type="match status" value="1"/>
</dbReference>
<feature type="domain" description="Amine oxidase" evidence="2">
    <location>
        <begin position="18"/>
        <end position="75"/>
    </location>
</feature>
<evidence type="ECO:0000313" key="3">
    <source>
        <dbReference type="EMBL" id="WMV48809.1"/>
    </source>
</evidence>
<comment type="similarity">
    <text evidence="1">Belongs to the flavin monoamine oxidase family.</text>
</comment>
<dbReference type="Gene3D" id="3.50.50.60">
    <property type="entry name" value="FAD/NAD(P)-binding domain"/>
    <property type="match status" value="1"/>
</dbReference>
<evidence type="ECO:0000259" key="2">
    <source>
        <dbReference type="Pfam" id="PF01593"/>
    </source>
</evidence>
<dbReference type="GO" id="GO:0016491">
    <property type="term" value="F:oxidoreductase activity"/>
    <property type="evidence" value="ECO:0007669"/>
    <property type="project" value="InterPro"/>
</dbReference>
<protein>
    <recommendedName>
        <fullName evidence="2">Amine oxidase domain-containing protein</fullName>
    </recommendedName>
</protein>
<evidence type="ECO:0000256" key="1">
    <source>
        <dbReference type="ARBA" id="ARBA00005995"/>
    </source>
</evidence>
<proteinExistence type="inferred from homology"/>
<dbReference type="EMBL" id="CP133621">
    <property type="protein sequence ID" value="WMV48809.1"/>
    <property type="molecule type" value="Genomic_DNA"/>
</dbReference>
<evidence type="ECO:0000313" key="4">
    <source>
        <dbReference type="Proteomes" id="UP001234989"/>
    </source>
</evidence>
<sequence length="122" mass="13011">MISAEPSKGRVIVIGARLTGLAAARKLMSFGFEVTVFEGRKRVGGRVYKKDGRGNKVTTADLGGIVLTGRLKTNVVARCFSSTPLASKKLALLLALRNDNIGSKPLCSGYGYVLPVLRKFVA</sequence>
<organism evidence="3 4">
    <name type="scientific">Solanum verrucosum</name>
    <dbReference type="NCBI Taxonomy" id="315347"/>
    <lineage>
        <taxon>Eukaryota</taxon>
        <taxon>Viridiplantae</taxon>
        <taxon>Streptophyta</taxon>
        <taxon>Embryophyta</taxon>
        <taxon>Tracheophyta</taxon>
        <taxon>Spermatophyta</taxon>
        <taxon>Magnoliopsida</taxon>
        <taxon>eudicotyledons</taxon>
        <taxon>Gunneridae</taxon>
        <taxon>Pentapetalae</taxon>
        <taxon>asterids</taxon>
        <taxon>lamiids</taxon>
        <taxon>Solanales</taxon>
        <taxon>Solanaceae</taxon>
        <taxon>Solanoideae</taxon>
        <taxon>Solaneae</taxon>
        <taxon>Solanum</taxon>
    </lineage>
</organism>
<dbReference type="InterPro" id="IPR002937">
    <property type="entry name" value="Amino_oxidase"/>
</dbReference>
<dbReference type="InterPro" id="IPR050281">
    <property type="entry name" value="Flavin_monoamine_oxidase"/>
</dbReference>
<dbReference type="AlphaFoldDB" id="A0AAF0UPC6"/>
<dbReference type="PANTHER" id="PTHR10742">
    <property type="entry name" value="FLAVIN MONOAMINE OXIDASE"/>
    <property type="match status" value="1"/>
</dbReference>
<keyword evidence="4" id="KW-1185">Reference proteome</keyword>
<reference evidence="3" key="1">
    <citation type="submission" date="2023-08" db="EMBL/GenBank/DDBJ databases">
        <title>A de novo genome assembly of Solanum verrucosum Schlechtendal, a Mexican diploid species geographically isolated from the other diploid A-genome species in potato relatives.</title>
        <authorList>
            <person name="Hosaka K."/>
        </authorList>
    </citation>
    <scope>NUCLEOTIDE SEQUENCE</scope>
    <source>
        <tissue evidence="3">Young leaves</tissue>
    </source>
</reference>
<accession>A0AAF0UPC6</accession>
<dbReference type="InterPro" id="IPR036188">
    <property type="entry name" value="FAD/NAD-bd_sf"/>
</dbReference>
<name>A0AAF0UPC6_SOLVR</name>
<dbReference type="SUPFAM" id="SSF51905">
    <property type="entry name" value="FAD/NAD(P)-binding domain"/>
    <property type="match status" value="1"/>
</dbReference>
<gene>
    <name evidence="3" type="ORF">MTR67_042194</name>
</gene>
<dbReference type="Pfam" id="PF01593">
    <property type="entry name" value="Amino_oxidase"/>
    <property type="match status" value="1"/>
</dbReference>